<dbReference type="InterPro" id="IPR013403">
    <property type="entry name" value="CRISPR-assoc_prot_Csb1/Cas7u"/>
</dbReference>
<dbReference type="NCBIfam" id="TIGR02570">
    <property type="entry name" value="cas7_GSU0053"/>
    <property type="match status" value="1"/>
</dbReference>
<keyword evidence="2" id="KW-1185">Reference proteome</keyword>
<evidence type="ECO:0000313" key="1">
    <source>
        <dbReference type="EMBL" id="MBB4286758.1"/>
    </source>
</evidence>
<comment type="caution">
    <text evidence="1">The sequence shown here is derived from an EMBL/GenBank/DDBJ whole genome shotgun (WGS) entry which is preliminary data.</text>
</comment>
<dbReference type="RefSeq" id="WP_184435886.1">
    <property type="nucleotide sequence ID" value="NZ_JACIGI010000021.1"/>
</dbReference>
<dbReference type="EMBL" id="JACIGI010000021">
    <property type="protein sequence ID" value="MBB4286758.1"/>
    <property type="molecule type" value="Genomic_DNA"/>
</dbReference>
<protein>
    <submittedName>
        <fullName evidence="1">CRISPR-associated protein Csb1</fullName>
    </submittedName>
</protein>
<evidence type="ECO:0000313" key="2">
    <source>
        <dbReference type="Proteomes" id="UP000555728"/>
    </source>
</evidence>
<organism evidence="1 2">
    <name type="scientific">Roseospira goensis</name>
    <dbReference type="NCBI Taxonomy" id="391922"/>
    <lineage>
        <taxon>Bacteria</taxon>
        <taxon>Pseudomonadati</taxon>
        <taxon>Pseudomonadota</taxon>
        <taxon>Alphaproteobacteria</taxon>
        <taxon>Rhodospirillales</taxon>
        <taxon>Rhodospirillaceae</taxon>
        <taxon>Roseospira</taxon>
    </lineage>
</organism>
<dbReference type="Proteomes" id="UP000555728">
    <property type="component" value="Unassembled WGS sequence"/>
</dbReference>
<gene>
    <name evidence="1" type="ORF">GGD88_002499</name>
</gene>
<sequence>MPLDFSALATESRLLIEVPLRPVQGTRFQPTGFPNLGAAVYSHPDADKGQVVLVESAQSMANRLETVCWDEPNDDWVAPLKGLPVVKVVDKDGKPLTNSLLEAHRLNSPYILEGKDKTVLDMLKARLASMEEGRVDLRELARVLLEFDANALLHGVFLAKKELAGGRLRLPRALSAFIEAGDAKVAASGGVKNDSVNPSGDAAKGFGNVPFARDEYTSPAITAFFNLDLRQIRAFGLGTDVGDLLIALALFKIRRLLTDGLRLRTACDLEPMGEPRVTRPESGFTVPPLKDLEAALPGLIEAVGAKGLFGDDRVLTVSYEKK</sequence>
<dbReference type="AlphaFoldDB" id="A0A7W6S0R8"/>
<reference evidence="1 2" key="1">
    <citation type="submission" date="2020-08" db="EMBL/GenBank/DDBJ databases">
        <title>Genome sequencing of Purple Non-Sulfur Bacteria from various extreme environments.</title>
        <authorList>
            <person name="Mayer M."/>
        </authorList>
    </citation>
    <scope>NUCLEOTIDE SEQUENCE [LARGE SCALE GENOMIC DNA]</scope>
    <source>
        <strain evidence="1 2">JA135</strain>
    </source>
</reference>
<dbReference type="Pfam" id="PF09617">
    <property type="entry name" value="Cas_GSU0053"/>
    <property type="match status" value="1"/>
</dbReference>
<name>A0A7W6S0R8_9PROT</name>
<proteinExistence type="predicted"/>
<accession>A0A7W6S0R8</accession>